<organism evidence="1 2">
    <name type="scientific">Micavibrio aeruginosavorus (strain ARL-13)</name>
    <dbReference type="NCBI Taxonomy" id="856793"/>
    <lineage>
        <taxon>Bacteria</taxon>
        <taxon>Pseudomonadati</taxon>
        <taxon>Bdellovibrionota</taxon>
        <taxon>Bdellovibrionia</taxon>
        <taxon>Bdellovibrionales</taxon>
        <taxon>Pseudobdellovibrionaceae</taxon>
        <taxon>Micavibrio</taxon>
    </lineage>
</organism>
<protein>
    <submittedName>
        <fullName evidence="1">Uncharacterized protein</fullName>
    </submittedName>
</protein>
<gene>
    <name evidence="1" type="ordered locus">MICA_2404</name>
</gene>
<sequence>MNAKKGQLKKAFNAPRLHVPSVEEIFSYTHPISGAKLIMGHIQKPATAPNGTVYDEPFVVAWVPPGRVNITQFSLYKHASVALKGYTRLRASAQGPGTHSAFTRDFQCAAVYAWETRILDRGSPQLDDEAIENMIWRVSDDFNMAAPAVKVDINNKLKHPSSFYVPSKHRIRMRDRSLSHVLHEVAHAIDMTVNDNEWGAHGPSFVRTLFVLAEKYQGFDAIALEKSARKAGLLVADLDDLKKLKMRLG</sequence>
<dbReference type="RefSeq" id="WP_014103929.1">
    <property type="nucleotide sequence ID" value="NC_016026.1"/>
</dbReference>
<evidence type="ECO:0000313" key="2">
    <source>
        <dbReference type="Proteomes" id="UP000009286"/>
    </source>
</evidence>
<proteinExistence type="predicted"/>
<accession>G2KML3</accession>
<keyword evidence="2" id="KW-1185">Reference proteome</keyword>
<dbReference type="Proteomes" id="UP000009286">
    <property type="component" value="Chromosome"/>
</dbReference>
<dbReference type="OrthoDB" id="4380275at2"/>
<evidence type="ECO:0000313" key="1">
    <source>
        <dbReference type="EMBL" id="AEP10706.1"/>
    </source>
</evidence>
<dbReference type="KEGG" id="mai:MICA_2404"/>
<dbReference type="AlphaFoldDB" id="G2KML3"/>
<name>G2KML3_MICAA</name>
<dbReference type="EMBL" id="CP002382">
    <property type="protein sequence ID" value="AEP10706.1"/>
    <property type="molecule type" value="Genomic_DNA"/>
</dbReference>
<dbReference type="HOGENOM" id="CLU_1114816_0_0_5"/>
<dbReference type="STRING" id="856793.MICA_2404"/>
<reference evidence="1 2" key="1">
    <citation type="journal article" date="2011" name="BMC Genomics">
        <title>Genomic insights into an obligate epibiotic bacterial predator: Micavibrio aeruginosavorus ARL-13.</title>
        <authorList>
            <person name="Wang Z."/>
            <person name="Kadouri D."/>
            <person name="Wu M."/>
        </authorList>
    </citation>
    <scope>NUCLEOTIDE SEQUENCE [LARGE SCALE GENOMIC DNA]</scope>
    <source>
        <strain evidence="1 2">ARL-13</strain>
    </source>
</reference>